<sequence>MEVRSTVFHSDATACKEFKNCHVVHLNVTHTNWSSASDQVTQIDTKAERSWEKRPTHLFTRRLYSRSSAEPVLTGQGNNGRFCFTMIFTGTKSPYHTLGFHIDRSRTQFPRGQGTLHTATSRVCTMLVTRSPKAADGPHGLPTVYVLQCAVIR</sequence>
<keyword evidence="2" id="KW-1185">Reference proteome</keyword>
<dbReference type="GeneID" id="54356037"/>
<organism evidence="1 2">
    <name type="scientific">Didymella exigua CBS 183.55</name>
    <dbReference type="NCBI Taxonomy" id="1150837"/>
    <lineage>
        <taxon>Eukaryota</taxon>
        <taxon>Fungi</taxon>
        <taxon>Dikarya</taxon>
        <taxon>Ascomycota</taxon>
        <taxon>Pezizomycotina</taxon>
        <taxon>Dothideomycetes</taxon>
        <taxon>Pleosporomycetidae</taxon>
        <taxon>Pleosporales</taxon>
        <taxon>Pleosporineae</taxon>
        <taxon>Didymellaceae</taxon>
        <taxon>Didymella</taxon>
    </lineage>
</organism>
<gene>
    <name evidence="1" type="ORF">M421DRAFT_96118</name>
</gene>
<protein>
    <submittedName>
        <fullName evidence="1">Uncharacterized protein</fullName>
    </submittedName>
</protein>
<evidence type="ECO:0000313" key="1">
    <source>
        <dbReference type="EMBL" id="KAF1923460.1"/>
    </source>
</evidence>
<dbReference type="RefSeq" id="XP_033443713.1">
    <property type="nucleotide sequence ID" value="XM_033598370.1"/>
</dbReference>
<proteinExistence type="predicted"/>
<dbReference type="EMBL" id="ML979005">
    <property type="protein sequence ID" value="KAF1923460.1"/>
    <property type="molecule type" value="Genomic_DNA"/>
</dbReference>
<dbReference type="AlphaFoldDB" id="A0A6A5R8B5"/>
<dbReference type="Proteomes" id="UP000800082">
    <property type="component" value="Unassembled WGS sequence"/>
</dbReference>
<name>A0A6A5R8B5_9PLEO</name>
<accession>A0A6A5R8B5</accession>
<evidence type="ECO:0000313" key="2">
    <source>
        <dbReference type="Proteomes" id="UP000800082"/>
    </source>
</evidence>
<reference evidence="1" key="1">
    <citation type="journal article" date="2020" name="Stud. Mycol.">
        <title>101 Dothideomycetes genomes: a test case for predicting lifestyles and emergence of pathogens.</title>
        <authorList>
            <person name="Haridas S."/>
            <person name="Albert R."/>
            <person name="Binder M."/>
            <person name="Bloem J."/>
            <person name="Labutti K."/>
            <person name="Salamov A."/>
            <person name="Andreopoulos B."/>
            <person name="Baker S."/>
            <person name="Barry K."/>
            <person name="Bills G."/>
            <person name="Bluhm B."/>
            <person name="Cannon C."/>
            <person name="Castanera R."/>
            <person name="Culley D."/>
            <person name="Daum C."/>
            <person name="Ezra D."/>
            <person name="Gonzalez J."/>
            <person name="Henrissat B."/>
            <person name="Kuo A."/>
            <person name="Liang C."/>
            <person name="Lipzen A."/>
            <person name="Lutzoni F."/>
            <person name="Magnuson J."/>
            <person name="Mondo S."/>
            <person name="Nolan M."/>
            <person name="Ohm R."/>
            <person name="Pangilinan J."/>
            <person name="Park H.-J."/>
            <person name="Ramirez L."/>
            <person name="Alfaro M."/>
            <person name="Sun H."/>
            <person name="Tritt A."/>
            <person name="Yoshinaga Y."/>
            <person name="Zwiers L.-H."/>
            <person name="Turgeon B."/>
            <person name="Goodwin S."/>
            <person name="Spatafora J."/>
            <person name="Crous P."/>
            <person name="Grigoriev I."/>
        </authorList>
    </citation>
    <scope>NUCLEOTIDE SEQUENCE</scope>
    <source>
        <strain evidence="1">CBS 183.55</strain>
    </source>
</reference>